<comment type="caution">
    <text evidence="1">The sequence shown here is derived from an EMBL/GenBank/DDBJ whole genome shotgun (WGS) entry which is preliminary data.</text>
</comment>
<reference evidence="1 2" key="1">
    <citation type="submission" date="2021-06" db="EMBL/GenBank/DDBJ databases">
        <authorList>
            <person name="Palmer J.M."/>
        </authorList>
    </citation>
    <scope>NUCLEOTIDE SEQUENCE [LARGE SCALE GENOMIC DNA]</scope>
    <source>
        <strain evidence="1 2">XC_2019</strain>
        <tissue evidence="1">Muscle</tissue>
    </source>
</reference>
<sequence>LKVSEAGLLELTKQDRGKICLFYLKQKDGATAVSKIPVFVPPDHMLCVPGERTYYQPDTALYLTSVAGQ</sequence>
<organism evidence="1 2">
    <name type="scientific">Xenoophorus captivus</name>
    <dbReference type="NCBI Taxonomy" id="1517983"/>
    <lineage>
        <taxon>Eukaryota</taxon>
        <taxon>Metazoa</taxon>
        <taxon>Chordata</taxon>
        <taxon>Craniata</taxon>
        <taxon>Vertebrata</taxon>
        <taxon>Euteleostomi</taxon>
        <taxon>Actinopterygii</taxon>
        <taxon>Neopterygii</taxon>
        <taxon>Teleostei</taxon>
        <taxon>Neoteleostei</taxon>
        <taxon>Acanthomorphata</taxon>
        <taxon>Ovalentaria</taxon>
        <taxon>Atherinomorphae</taxon>
        <taxon>Cyprinodontiformes</taxon>
        <taxon>Goodeidae</taxon>
        <taxon>Xenoophorus</taxon>
    </lineage>
</organism>
<evidence type="ECO:0000313" key="1">
    <source>
        <dbReference type="EMBL" id="MEQ2204546.1"/>
    </source>
</evidence>
<name>A0ABV0RA45_9TELE</name>
<keyword evidence="2" id="KW-1185">Reference proteome</keyword>
<protein>
    <submittedName>
        <fullName evidence="1">Uncharacterized protein</fullName>
    </submittedName>
</protein>
<dbReference type="Proteomes" id="UP001434883">
    <property type="component" value="Unassembled WGS sequence"/>
</dbReference>
<evidence type="ECO:0000313" key="2">
    <source>
        <dbReference type="Proteomes" id="UP001434883"/>
    </source>
</evidence>
<feature type="non-terminal residue" evidence="1">
    <location>
        <position position="1"/>
    </location>
</feature>
<proteinExistence type="predicted"/>
<accession>A0ABV0RA45</accession>
<dbReference type="EMBL" id="JAHRIN010036708">
    <property type="protein sequence ID" value="MEQ2204546.1"/>
    <property type="molecule type" value="Genomic_DNA"/>
</dbReference>
<gene>
    <name evidence="1" type="ORF">XENOCAPTIV_014985</name>
</gene>